<dbReference type="InterPro" id="IPR051271">
    <property type="entry name" value="2C-system_Tx_regulators"/>
</dbReference>
<name>A0AA51ZXF6_9BACT</name>
<sequence length="244" mass="28330">MNSNLKCIIIDDEPFAQDVIEKHCEKIPFVEVLKKSNNAIEGLKDIETLKPDLVFMDIQMPTMNGIELIKILNNFKPKIIITTASKDHALEGYELDVSDYLLKPISFERFFRAVNKVYNLLKVNINSVVKESNEQATSNSYFWAKVNGKLLHINFEDVLLVKGMKDYVQIFLRDRKIITYLTMKRILEILPENEFMRVSRSYIVKISSIRGINGNILETVTEEEIIIGSTYRDIIKHEANKWLK</sequence>
<accession>A0AA51ZXF6</accession>
<protein>
    <submittedName>
        <fullName evidence="4">Response regulator transcription factor</fullName>
    </submittedName>
</protein>
<dbReference type="PANTHER" id="PTHR45526:SF1">
    <property type="entry name" value="TRANSCRIPTIONAL REGULATORY PROTEIN DCUR-RELATED"/>
    <property type="match status" value="1"/>
</dbReference>
<dbReference type="SMART" id="SM00448">
    <property type="entry name" value="REC"/>
    <property type="match status" value="1"/>
</dbReference>
<evidence type="ECO:0000313" key="4">
    <source>
        <dbReference type="EMBL" id="WNB18529.1"/>
    </source>
</evidence>
<feature type="modified residue" description="4-aspartylphosphate" evidence="1">
    <location>
        <position position="57"/>
    </location>
</feature>
<dbReference type="SMART" id="SM00850">
    <property type="entry name" value="LytTR"/>
    <property type="match status" value="1"/>
</dbReference>
<feature type="domain" description="Response regulatory" evidence="2">
    <location>
        <begin position="6"/>
        <end position="118"/>
    </location>
</feature>
<organism evidence="4">
    <name type="scientific">Marivirga arenosa</name>
    <dbReference type="NCBI Taxonomy" id="3059076"/>
    <lineage>
        <taxon>Bacteria</taxon>
        <taxon>Pseudomonadati</taxon>
        <taxon>Bacteroidota</taxon>
        <taxon>Cytophagia</taxon>
        <taxon>Cytophagales</taxon>
        <taxon>Marivirgaceae</taxon>
        <taxon>Marivirga</taxon>
    </lineage>
</organism>
<keyword evidence="1" id="KW-0597">Phosphoprotein</keyword>
<dbReference type="Pfam" id="PF04397">
    <property type="entry name" value="LytTR"/>
    <property type="match status" value="1"/>
</dbReference>
<proteinExistence type="predicted"/>
<evidence type="ECO:0000259" key="3">
    <source>
        <dbReference type="PROSITE" id="PS50930"/>
    </source>
</evidence>
<dbReference type="InterPro" id="IPR011006">
    <property type="entry name" value="CheY-like_superfamily"/>
</dbReference>
<evidence type="ECO:0000256" key="1">
    <source>
        <dbReference type="PROSITE-ProRule" id="PRU00169"/>
    </source>
</evidence>
<dbReference type="KEGG" id="marp:QYS47_30490"/>
<dbReference type="AlphaFoldDB" id="A0AA51ZXF6"/>
<dbReference type="PANTHER" id="PTHR45526">
    <property type="entry name" value="TRANSCRIPTIONAL REGULATORY PROTEIN DPIA"/>
    <property type="match status" value="1"/>
</dbReference>
<dbReference type="PROSITE" id="PS50110">
    <property type="entry name" value="RESPONSE_REGULATORY"/>
    <property type="match status" value="1"/>
</dbReference>
<dbReference type="Gene3D" id="2.40.50.1020">
    <property type="entry name" value="LytTr DNA-binding domain"/>
    <property type="match status" value="1"/>
</dbReference>
<evidence type="ECO:0000259" key="2">
    <source>
        <dbReference type="PROSITE" id="PS50110"/>
    </source>
</evidence>
<gene>
    <name evidence="4" type="ORF">QYS47_30490</name>
</gene>
<dbReference type="GO" id="GO:0003677">
    <property type="term" value="F:DNA binding"/>
    <property type="evidence" value="ECO:0007669"/>
    <property type="project" value="InterPro"/>
</dbReference>
<dbReference type="InterPro" id="IPR007492">
    <property type="entry name" value="LytTR_DNA-bd_dom"/>
</dbReference>
<feature type="domain" description="HTH LytTR-type" evidence="3">
    <location>
        <begin position="142"/>
        <end position="212"/>
    </location>
</feature>
<reference evidence="4" key="1">
    <citation type="submission" date="2023-08" db="EMBL/GenBank/DDBJ databases">
        <title>Comparative genomics and taxonomic characterization of three novel marine species of genus Marivirga.</title>
        <authorList>
            <person name="Muhammad N."/>
            <person name="Kim S.-G."/>
        </authorList>
    </citation>
    <scope>NUCLEOTIDE SEQUENCE</scope>
    <source>
        <strain evidence="4">BKB1-2</strain>
    </source>
</reference>
<dbReference type="RefSeq" id="WP_322348041.1">
    <property type="nucleotide sequence ID" value="NZ_CP129968.2"/>
</dbReference>
<dbReference type="GO" id="GO:0000156">
    <property type="term" value="F:phosphorelay response regulator activity"/>
    <property type="evidence" value="ECO:0007669"/>
    <property type="project" value="TreeGrafter"/>
</dbReference>
<dbReference type="PROSITE" id="PS50930">
    <property type="entry name" value="HTH_LYTTR"/>
    <property type="match status" value="1"/>
</dbReference>
<dbReference type="EMBL" id="CP129968">
    <property type="protein sequence ID" value="WNB18529.1"/>
    <property type="molecule type" value="Genomic_DNA"/>
</dbReference>
<dbReference type="InterPro" id="IPR001789">
    <property type="entry name" value="Sig_transdc_resp-reg_receiver"/>
</dbReference>
<dbReference type="Proteomes" id="UP001232019">
    <property type="component" value="Chromosome"/>
</dbReference>
<dbReference type="Pfam" id="PF00072">
    <property type="entry name" value="Response_reg"/>
    <property type="match status" value="1"/>
</dbReference>
<dbReference type="SUPFAM" id="SSF52172">
    <property type="entry name" value="CheY-like"/>
    <property type="match status" value="1"/>
</dbReference>
<dbReference type="Gene3D" id="3.40.50.2300">
    <property type="match status" value="1"/>
</dbReference>